<evidence type="ECO:0000313" key="10">
    <source>
        <dbReference type="EMBL" id="MFC4336691.1"/>
    </source>
</evidence>
<evidence type="ECO:0000256" key="3">
    <source>
        <dbReference type="ARBA" id="ARBA00022763"/>
    </source>
</evidence>
<dbReference type="Proteomes" id="UP001595823">
    <property type="component" value="Unassembled WGS sequence"/>
</dbReference>
<comment type="similarity">
    <text evidence="1 8">Belongs to the SOS response-associated peptidase family.</text>
</comment>
<keyword evidence="2 8" id="KW-0645">Protease</keyword>
<dbReference type="InterPro" id="IPR003738">
    <property type="entry name" value="SRAP"/>
</dbReference>
<sequence>MCGRYVNAMSSPDMARVFDAEDRTADWAASYNVAPTQMAPVVVGDDGSRELRLAHFGLVPPWSKDTSMSTRMINARIETVETSRAYKRPFARHRGVVPVSGWYEWKSVPGEKKQPYFFTFGPDVAVPLAGLWERWSSRREEEPLWSFTIITCPAMGEGLEEIHPRMPYVLPDSRIPAWLGEEEAPASELLRGPDAAQIGDLDVFPVSRAVGSVRNNGPDLVRPVEAPAGESGPETLPGL</sequence>
<keyword evidence="5" id="KW-0190">Covalent protein-DNA linkage</keyword>
<dbReference type="PANTHER" id="PTHR13604:SF0">
    <property type="entry name" value="ABASIC SITE PROCESSING PROTEIN HMCES"/>
    <property type="match status" value="1"/>
</dbReference>
<feature type="region of interest" description="Disordered" evidence="9">
    <location>
        <begin position="215"/>
        <end position="239"/>
    </location>
</feature>
<dbReference type="InterPro" id="IPR036590">
    <property type="entry name" value="SRAP-like"/>
</dbReference>
<evidence type="ECO:0000256" key="6">
    <source>
        <dbReference type="ARBA" id="ARBA00023125"/>
    </source>
</evidence>
<accession>A0ABV8U0R6</accession>
<dbReference type="Pfam" id="PF02586">
    <property type="entry name" value="SRAP"/>
    <property type="match status" value="1"/>
</dbReference>
<evidence type="ECO:0000256" key="2">
    <source>
        <dbReference type="ARBA" id="ARBA00022670"/>
    </source>
</evidence>
<keyword evidence="4 8" id="KW-0378">Hydrolase</keyword>
<evidence type="ECO:0000256" key="4">
    <source>
        <dbReference type="ARBA" id="ARBA00022801"/>
    </source>
</evidence>
<keyword evidence="3" id="KW-0227">DNA damage</keyword>
<dbReference type="RefSeq" id="WP_380622858.1">
    <property type="nucleotide sequence ID" value="NZ_JBHSDK010000021.1"/>
</dbReference>
<keyword evidence="11" id="KW-1185">Reference proteome</keyword>
<evidence type="ECO:0000256" key="8">
    <source>
        <dbReference type="RuleBase" id="RU364100"/>
    </source>
</evidence>
<evidence type="ECO:0000256" key="9">
    <source>
        <dbReference type="SAM" id="MobiDB-lite"/>
    </source>
</evidence>
<dbReference type="Gene3D" id="3.90.1680.10">
    <property type="entry name" value="SOS response associated peptidase-like"/>
    <property type="match status" value="1"/>
</dbReference>
<dbReference type="SUPFAM" id="SSF143081">
    <property type="entry name" value="BB1717-like"/>
    <property type="match status" value="1"/>
</dbReference>
<dbReference type="GO" id="GO:0016787">
    <property type="term" value="F:hydrolase activity"/>
    <property type="evidence" value="ECO:0007669"/>
    <property type="project" value="UniProtKB-KW"/>
</dbReference>
<dbReference type="EC" id="3.4.-.-" evidence="8"/>
<name>A0ABV8U0R6_9ACTN</name>
<dbReference type="PANTHER" id="PTHR13604">
    <property type="entry name" value="DC12-RELATED"/>
    <property type="match status" value="1"/>
</dbReference>
<evidence type="ECO:0000313" key="11">
    <source>
        <dbReference type="Proteomes" id="UP001595823"/>
    </source>
</evidence>
<keyword evidence="6" id="KW-0238">DNA-binding</keyword>
<evidence type="ECO:0000256" key="7">
    <source>
        <dbReference type="ARBA" id="ARBA00023239"/>
    </source>
</evidence>
<evidence type="ECO:0000256" key="1">
    <source>
        <dbReference type="ARBA" id="ARBA00008136"/>
    </source>
</evidence>
<protein>
    <recommendedName>
        <fullName evidence="8">Abasic site processing protein</fullName>
        <ecNumber evidence="8">3.4.-.-</ecNumber>
    </recommendedName>
</protein>
<dbReference type="EMBL" id="JBHSDK010000021">
    <property type="protein sequence ID" value="MFC4336691.1"/>
    <property type="molecule type" value="Genomic_DNA"/>
</dbReference>
<organism evidence="10 11">
    <name type="scientific">Salininema proteolyticum</name>
    <dbReference type="NCBI Taxonomy" id="1607685"/>
    <lineage>
        <taxon>Bacteria</taxon>
        <taxon>Bacillati</taxon>
        <taxon>Actinomycetota</taxon>
        <taxon>Actinomycetes</taxon>
        <taxon>Glycomycetales</taxon>
        <taxon>Glycomycetaceae</taxon>
        <taxon>Salininema</taxon>
    </lineage>
</organism>
<keyword evidence="7" id="KW-0456">Lyase</keyword>
<proteinExistence type="inferred from homology"/>
<gene>
    <name evidence="10" type="ORF">ACFPET_15930</name>
</gene>
<evidence type="ECO:0000256" key="5">
    <source>
        <dbReference type="ARBA" id="ARBA00023124"/>
    </source>
</evidence>
<comment type="caution">
    <text evidence="10">The sequence shown here is derived from an EMBL/GenBank/DDBJ whole genome shotgun (WGS) entry which is preliminary data.</text>
</comment>
<reference evidence="11" key="1">
    <citation type="journal article" date="2019" name="Int. J. Syst. Evol. Microbiol.">
        <title>The Global Catalogue of Microorganisms (GCM) 10K type strain sequencing project: providing services to taxonomists for standard genome sequencing and annotation.</title>
        <authorList>
            <consortium name="The Broad Institute Genomics Platform"/>
            <consortium name="The Broad Institute Genome Sequencing Center for Infectious Disease"/>
            <person name="Wu L."/>
            <person name="Ma J."/>
        </authorList>
    </citation>
    <scope>NUCLEOTIDE SEQUENCE [LARGE SCALE GENOMIC DNA]</scope>
    <source>
        <strain evidence="11">IBRC-M 10908</strain>
    </source>
</reference>